<feature type="transmembrane region" description="Helical" evidence="1">
    <location>
        <begin position="30"/>
        <end position="52"/>
    </location>
</feature>
<evidence type="ECO:0000256" key="1">
    <source>
        <dbReference type="SAM" id="Phobius"/>
    </source>
</evidence>
<dbReference type="OrthoDB" id="2842789at2"/>
<keyword evidence="1" id="KW-0472">Membrane</keyword>
<sequence>MFILSFLPLIVILALLFGLAKVPNYIGGNVMKWLIAGYVAVLFGAIMTYQLIPASEAEPRTPFSDYDDPEMTIFEAIEEDRLEEFEAFVHQRWSFPYDRQDEAFSIRSSSHDYVEYNVFFIEKEEDDGVIDVAYYASDFMINGYPIEDERLHPSLDLIGDELLVRNPDSVEITIAMEEPEFVIRQFFYDQEGFFSGGFGSYTYYENTLVVYVPVDTEIEEGMNVYLIED</sequence>
<organism evidence="2 3">
    <name type="scientific">Halalkalibacter hemicellulosilyticusJCM 9152</name>
    <dbReference type="NCBI Taxonomy" id="1236971"/>
    <lineage>
        <taxon>Bacteria</taxon>
        <taxon>Bacillati</taxon>
        <taxon>Bacillota</taxon>
        <taxon>Bacilli</taxon>
        <taxon>Bacillales</taxon>
        <taxon>Bacillaceae</taxon>
        <taxon>Halalkalibacter</taxon>
    </lineage>
</organism>
<keyword evidence="1" id="KW-1133">Transmembrane helix</keyword>
<keyword evidence="1" id="KW-0812">Transmembrane</keyword>
<protein>
    <submittedName>
        <fullName evidence="2">Uncharacterized protein</fullName>
    </submittedName>
</protein>
<accession>W4QI86</accession>
<reference evidence="2" key="1">
    <citation type="journal article" date="2014" name="Genome Announc.">
        <title>Draft Genome Sequences of Three Alkaliphilic Bacillus Strains, Bacillus wakoensis JCM 9140T, Bacillus akibai JCM 9157T, and Bacillus hemicellulosilyticus JCM 9152T.</title>
        <authorList>
            <person name="Yuki M."/>
            <person name="Oshima K."/>
            <person name="Suda W."/>
            <person name="Oshida Y."/>
            <person name="Kitamura K."/>
            <person name="Iida T."/>
            <person name="Hattori M."/>
            <person name="Ohkuma M."/>
        </authorList>
    </citation>
    <scope>NUCLEOTIDE SEQUENCE [LARGE SCALE GENOMIC DNA]</scope>
    <source>
        <strain evidence="2">JCM 9152</strain>
    </source>
</reference>
<dbReference type="Proteomes" id="UP000018895">
    <property type="component" value="Unassembled WGS sequence"/>
</dbReference>
<proteinExistence type="predicted"/>
<dbReference type="RefSeq" id="WP_035345513.1">
    <property type="nucleotide sequence ID" value="NZ_BAUU01000021.1"/>
</dbReference>
<keyword evidence="3" id="KW-1185">Reference proteome</keyword>
<dbReference type="STRING" id="1236971.JCM9152_3085"/>
<gene>
    <name evidence="2" type="ORF">JCM9152_3085</name>
</gene>
<evidence type="ECO:0000313" key="2">
    <source>
        <dbReference type="EMBL" id="GAE31607.1"/>
    </source>
</evidence>
<comment type="caution">
    <text evidence="2">The sequence shown here is derived from an EMBL/GenBank/DDBJ whole genome shotgun (WGS) entry which is preliminary data.</text>
</comment>
<dbReference type="EMBL" id="BAUU01000021">
    <property type="protein sequence ID" value="GAE31607.1"/>
    <property type="molecule type" value="Genomic_DNA"/>
</dbReference>
<dbReference type="AlphaFoldDB" id="W4QI86"/>
<evidence type="ECO:0000313" key="3">
    <source>
        <dbReference type="Proteomes" id="UP000018895"/>
    </source>
</evidence>
<name>W4QI86_9BACI</name>